<dbReference type="OrthoDB" id="259598at2759"/>
<evidence type="ECO:0000256" key="1">
    <source>
        <dbReference type="ARBA" id="ARBA00004114"/>
    </source>
</evidence>
<dbReference type="AlphaFoldDB" id="A0A9D4ZPH6"/>
<keyword evidence="7" id="KW-0206">Cytoskeleton</keyword>
<comment type="subcellular location">
    <subcellularLocation>
        <location evidence="1">Cytoplasm</location>
        <location evidence="1">Cytoskeleton</location>
        <location evidence="1">Microtubule organizing center</location>
        <location evidence="1">Centrosome</location>
        <location evidence="1">Centriole</location>
    </subcellularLocation>
    <subcellularLocation>
        <location evidence="3">Cytoplasm</location>
        <location evidence="3">Cytoskeleton</location>
        <location evidence="3">Spindle pole</location>
    </subcellularLocation>
    <subcellularLocation>
        <location evidence="2">Midbody</location>
    </subcellularLocation>
</comment>
<evidence type="ECO:0000313" key="12">
    <source>
        <dbReference type="Proteomes" id="UP000886520"/>
    </source>
</evidence>
<evidence type="ECO:0000256" key="4">
    <source>
        <dbReference type="ARBA" id="ARBA00014053"/>
    </source>
</evidence>
<dbReference type="EMBL" id="JABFUD020000002">
    <property type="protein sequence ID" value="KAI5083078.1"/>
    <property type="molecule type" value="Genomic_DNA"/>
</dbReference>
<keyword evidence="5" id="KW-0963">Cytoplasm</keyword>
<evidence type="ECO:0000256" key="6">
    <source>
        <dbReference type="ARBA" id="ARBA00023054"/>
    </source>
</evidence>
<evidence type="ECO:0000256" key="3">
    <source>
        <dbReference type="ARBA" id="ARBA00004647"/>
    </source>
</evidence>
<name>A0A9D4ZPH6_ADICA</name>
<feature type="domain" description="Centrosomal CEP44" evidence="10">
    <location>
        <begin position="5"/>
        <end position="129"/>
    </location>
</feature>
<gene>
    <name evidence="11" type="ORF">GOP47_0002821</name>
</gene>
<evidence type="ECO:0000256" key="2">
    <source>
        <dbReference type="ARBA" id="ARBA00004214"/>
    </source>
</evidence>
<dbReference type="PANTHER" id="PTHR31477">
    <property type="entry name" value="CENTROSOMAL PROTEIN OF 44 KDA"/>
    <property type="match status" value="1"/>
</dbReference>
<dbReference type="Proteomes" id="UP000886520">
    <property type="component" value="Chromosome 3"/>
</dbReference>
<proteinExistence type="predicted"/>
<feature type="compositionally biased region" description="Polar residues" evidence="9">
    <location>
        <begin position="208"/>
        <end position="219"/>
    </location>
</feature>
<dbReference type="InterPro" id="IPR029157">
    <property type="entry name" value="CEP44_CC"/>
</dbReference>
<dbReference type="Pfam" id="PF15007">
    <property type="entry name" value="CEP44"/>
    <property type="match status" value="1"/>
</dbReference>
<evidence type="ECO:0000256" key="5">
    <source>
        <dbReference type="ARBA" id="ARBA00022490"/>
    </source>
</evidence>
<evidence type="ECO:0000313" key="11">
    <source>
        <dbReference type="EMBL" id="KAI5083078.1"/>
    </source>
</evidence>
<organism evidence="11 12">
    <name type="scientific">Adiantum capillus-veneris</name>
    <name type="common">Maidenhair fern</name>
    <dbReference type="NCBI Taxonomy" id="13818"/>
    <lineage>
        <taxon>Eukaryota</taxon>
        <taxon>Viridiplantae</taxon>
        <taxon>Streptophyta</taxon>
        <taxon>Embryophyta</taxon>
        <taxon>Tracheophyta</taxon>
        <taxon>Polypodiopsida</taxon>
        <taxon>Polypodiidae</taxon>
        <taxon>Polypodiales</taxon>
        <taxon>Pteridineae</taxon>
        <taxon>Pteridaceae</taxon>
        <taxon>Vittarioideae</taxon>
        <taxon>Adiantum</taxon>
    </lineage>
</organism>
<comment type="caution">
    <text evidence="11">The sequence shown here is derived from an EMBL/GenBank/DDBJ whole genome shotgun (WGS) entry which is preliminary data.</text>
</comment>
<evidence type="ECO:0000256" key="9">
    <source>
        <dbReference type="SAM" id="MobiDB-lite"/>
    </source>
</evidence>
<evidence type="ECO:0000256" key="8">
    <source>
        <dbReference type="ARBA" id="ARBA00046235"/>
    </source>
</evidence>
<feature type="region of interest" description="Disordered" evidence="9">
    <location>
        <begin position="182"/>
        <end position="248"/>
    </location>
</feature>
<dbReference type="InterPro" id="IPR033603">
    <property type="entry name" value="CEP44"/>
</dbReference>
<dbReference type="PANTHER" id="PTHR31477:SF1">
    <property type="entry name" value="CENTROSOMAL PROTEIN OF 44 KDA"/>
    <property type="match status" value="1"/>
</dbReference>
<evidence type="ECO:0000259" key="10">
    <source>
        <dbReference type="Pfam" id="PF15007"/>
    </source>
</evidence>
<reference evidence="11" key="1">
    <citation type="submission" date="2021-01" db="EMBL/GenBank/DDBJ databases">
        <title>Adiantum capillus-veneris genome.</title>
        <authorList>
            <person name="Fang Y."/>
            <person name="Liao Q."/>
        </authorList>
    </citation>
    <scope>NUCLEOTIDE SEQUENCE</scope>
    <source>
        <strain evidence="11">H3</strain>
        <tissue evidence="11">Leaf</tissue>
    </source>
</reference>
<accession>A0A9D4ZPH6</accession>
<feature type="compositionally biased region" description="Basic and acidic residues" evidence="9">
    <location>
        <begin position="182"/>
        <end position="197"/>
    </location>
</feature>
<sequence>MATGDLEGNLERLRVQLRTIGYPHPVDMNGLREGNTASILPLLHYALLGYSRHVSRYLSENGYALFAKSDSRFVEYTLKYLREEYAYRCPLTVAQIFSRGFAERKILLVYDVIQVCKRKHSELVKQARQAQQARKIVRRDATMCNIVKNVDATTMDTLHVDEALSLALEKVLHAHRQASDKITTELEHGPDFAKQTEEVSEIEESQKDNANTQVKMNSKSSDEDTPPRSVELPMSNTRRHTHKNIDTSNVDPSLSHCYDKLRTQIVEVAEKLEKLIFTLKEDVENMASGMQIRLTSLESQARYLEQAIPLKSLIERKRPTDYSSLQPYIYNPHVINPSRTNLLHSNPEQISTRELISNIKARCNQTRELLYGP</sequence>
<keyword evidence="6" id="KW-0175">Coiled coil</keyword>
<dbReference type="GO" id="GO:0030496">
    <property type="term" value="C:midbody"/>
    <property type="evidence" value="ECO:0007669"/>
    <property type="project" value="UniProtKB-SubCell"/>
</dbReference>
<keyword evidence="12" id="KW-1185">Reference proteome</keyword>
<protein>
    <recommendedName>
        <fullName evidence="4">Centrosomal protein of 44 kDa</fullName>
    </recommendedName>
</protein>
<comment type="function">
    <text evidence="8">Centriole-enriched microtubule-binding protein involved in centriole biogenesis. In collaboration with CEP295 and POC1B, is required for the centriole-to-centrosome conversion by ensuring the formation of bona fide centriole wall. Functions as a linker component that maintains centrosome cohesion. Associates with CROCC and regulates its stability and localization to the centrosome.</text>
</comment>
<evidence type="ECO:0000256" key="7">
    <source>
        <dbReference type="ARBA" id="ARBA00023212"/>
    </source>
</evidence>
<dbReference type="GO" id="GO:0005814">
    <property type="term" value="C:centriole"/>
    <property type="evidence" value="ECO:0007669"/>
    <property type="project" value="UniProtKB-SubCell"/>
</dbReference>
<dbReference type="GO" id="GO:0000922">
    <property type="term" value="C:spindle pole"/>
    <property type="evidence" value="ECO:0007669"/>
    <property type="project" value="UniProtKB-SubCell"/>
</dbReference>